<sequence length="81" mass="9404">MDTDSPNNLFELNDLPHTPESSIVRYHSYLDFNSYDSASEEKNDHNDEDELPNLVIENTSQKENIVTGNRVVDPLYFIKQM</sequence>
<reference evidence="1 2" key="1">
    <citation type="submission" date="2023-02" db="EMBL/GenBank/DDBJ databases">
        <title>LHISI_Scaffold_Assembly.</title>
        <authorList>
            <person name="Stuart O.P."/>
            <person name="Cleave R."/>
            <person name="Magrath M.J.L."/>
            <person name="Mikheyev A.S."/>
        </authorList>
    </citation>
    <scope>NUCLEOTIDE SEQUENCE [LARGE SCALE GENOMIC DNA]</scope>
    <source>
        <strain evidence="1">Daus_M_001</strain>
        <tissue evidence="1">Leg muscle</tissue>
    </source>
</reference>
<evidence type="ECO:0000313" key="1">
    <source>
        <dbReference type="EMBL" id="KAJ8886541.1"/>
    </source>
</evidence>
<gene>
    <name evidence="1" type="ORF">PR048_012752</name>
</gene>
<proteinExistence type="predicted"/>
<protein>
    <submittedName>
        <fullName evidence="1">Uncharacterized protein</fullName>
    </submittedName>
</protein>
<dbReference type="Proteomes" id="UP001159363">
    <property type="component" value="Chromosome X"/>
</dbReference>
<keyword evidence="2" id="KW-1185">Reference proteome</keyword>
<organism evidence="1 2">
    <name type="scientific">Dryococelus australis</name>
    <dbReference type="NCBI Taxonomy" id="614101"/>
    <lineage>
        <taxon>Eukaryota</taxon>
        <taxon>Metazoa</taxon>
        <taxon>Ecdysozoa</taxon>
        <taxon>Arthropoda</taxon>
        <taxon>Hexapoda</taxon>
        <taxon>Insecta</taxon>
        <taxon>Pterygota</taxon>
        <taxon>Neoptera</taxon>
        <taxon>Polyneoptera</taxon>
        <taxon>Phasmatodea</taxon>
        <taxon>Verophasmatodea</taxon>
        <taxon>Anareolatae</taxon>
        <taxon>Phasmatidae</taxon>
        <taxon>Eurycanthinae</taxon>
        <taxon>Dryococelus</taxon>
    </lineage>
</organism>
<dbReference type="EMBL" id="JARBHB010000004">
    <property type="protein sequence ID" value="KAJ8886541.1"/>
    <property type="molecule type" value="Genomic_DNA"/>
</dbReference>
<name>A0ABQ9HQD5_9NEOP</name>
<comment type="caution">
    <text evidence="1">The sequence shown here is derived from an EMBL/GenBank/DDBJ whole genome shotgun (WGS) entry which is preliminary data.</text>
</comment>
<evidence type="ECO:0000313" key="2">
    <source>
        <dbReference type="Proteomes" id="UP001159363"/>
    </source>
</evidence>
<accession>A0ABQ9HQD5</accession>